<proteinExistence type="predicted"/>
<keyword evidence="3" id="KW-1185">Reference proteome</keyword>
<feature type="transmembrane region" description="Helical" evidence="1">
    <location>
        <begin position="12"/>
        <end position="35"/>
    </location>
</feature>
<dbReference type="EMBL" id="JARQZJ010000071">
    <property type="protein sequence ID" value="KAK9881835.1"/>
    <property type="molecule type" value="Genomic_DNA"/>
</dbReference>
<gene>
    <name evidence="2" type="ORF">WA026_018022</name>
</gene>
<evidence type="ECO:0000313" key="2">
    <source>
        <dbReference type="EMBL" id="KAK9881835.1"/>
    </source>
</evidence>
<evidence type="ECO:0000256" key="1">
    <source>
        <dbReference type="SAM" id="Phobius"/>
    </source>
</evidence>
<evidence type="ECO:0000313" key="3">
    <source>
        <dbReference type="Proteomes" id="UP001431783"/>
    </source>
</evidence>
<protein>
    <submittedName>
        <fullName evidence="2">Uncharacterized protein</fullName>
    </submittedName>
</protein>
<keyword evidence="1" id="KW-0812">Transmembrane</keyword>
<reference evidence="2 3" key="1">
    <citation type="submission" date="2023-03" db="EMBL/GenBank/DDBJ databases">
        <title>Genome insight into feeding habits of ladybird beetles.</title>
        <authorList>
            <person name="Li H.-S."/>
            <person name="Huang Y.-H."/>
            <person name="Pang H."/>
        </authorList>
    </citation>
    <scope>NUCLEOTIDE SEQUENCE [LARGE SCALE GENOMIC DNA]</scope>
    <source>
        <strain evidence="2">SYSU_2023b</strain>
        <tissue evidence="2">Whole body</tissue>
    </source>
</reference>
<keyword evidence="1" id="KW-0472">Membrane</keyword>
<keyword evidence="1" id="KW-1133">Transmembrane helix</keyword>
<dbReference type="AlphaFoldDB" id="A0AAW1UL62"/>
<dbReference type="Proteomes" id="UP001431783">
    <property type="component" value="Unassembled WGS sequence"/>
</dbReference>
<accession>A0AAW1UL62</accession>
<name>A0AAW1UL62_9CUCU</name>
<comment type="caution">
    <text evidence="2">The sequence shown here is derived from an EMBL/GenBank/DDBJ whole genome shotgun (WGS) entry which is preliminary data.</text>
</comment>
<organism evidence="2 3">
    <name type="scientific">Henosepilachna vigintioctopunctata</name>
    <dbReference type="NCBI Taxonomy" id="420089"/>
    <lineage>
        <taxon>Eukaryota</taxon>
        <taxon>Metazoa</taxon>
        <taxon>Ecdysozoa</taxon>
        <taxon>Arthropoda</taxon>
        <taxon>Hexapoda</taxon>
        <taxon>Insecta</taxon>
        <taxon>Pterygota</taxon>
        <taxon>Neoptera</taxon>
        <taxon>Endopterygota</taxon>
        <taxon>Coleoptera</taxon>
        <taxon>Polyphaga</taxon>
        <taxon>Cucujiformia</taxon>
        <taxon>Coccinelloidea</taxon>
        <taxon>Coccinellidae</taxon>
        <taxon>Epilachninae</taxon>
        <taxon>Epilachnini</taxon>
        <taxon>Henosepilachna</taxon>
    </lineage>
</organism>
<sequence length="136" mass="15800">MFYLYKKEDITSIRVEFVCIFALGQLSSGYALFNLKMKTCMFYGERILYTTFAFANLNSDIQLILESDPEGIYSEVFRAETHVAQIASFSVILTPTVFPMMLKYKYDGITKFKQKYADNLFVFRLCTDKKLSHISL</sequence>